<feature type="non-terminal residue" evidence="1">
    <location>
        <position position="1"/>
    </location>
</feature>
<dbReference type="EMBL" id="UINC01225289">
    <property type="protein sequence ID" value="SVE55285.1"/>
    <property type="molecule type" value="Genomic_DNA"/>
</dbReference>
<sequence>VFLTILVFELIFIAVNEAAGYTLAATLVREFRALAIFVL</sequence>
<proteinExistence type="predicted"/>
<organism evidence="1">
    <name type="scientific">marine metagenome</name>
    <dbReference type="NCBI Taxonomy" id="408172"/>
    <lineage>
        <taxon>unclassified sequences</taxon>
        <taxon>metagenomes</taxon>
        <taxon>ecological metagenomes</taxon>
    </lineage>
</organism>
<accession>A0A383EG50</accession>
<reference evidence="1" key="1">
    <citation type="submission" date="2018-05" db="EMBL/GenBank/DDBJ databases">
        <authorList>
            <person name="Lanie J.A."/>
            <person name="Ng W.-L."/>
            <person name="Kazmierczak K.M."/>
            <person name="Andrzejewski T.M."/>
            <person name="Davidsen T.M."/>
            <person name="Wayne K.J."/>
            <person name="Tettelin H."/>
            <person name="Glass J.I."/>
            <person name="Rusch D."/>
            <person name="Podicherti R."/>
            <person name="Tsui H.-C.T."/>
            <person name="Winkler M.E."/>
        </authorList>
    </citation>
    <scope>NUCLEOTIDE SEQUENCE</scope>
</reference>
<dbReference type="AlphaFoldDB" id="A0A383EG50"/>
<name>A0A383EG50_9ZZZZ</name>
<evidence type="ECO:0000313" key="1">
    <source>
        <dbReference type="EMBL" id="SVE55285.1"/>
    </source>
</evidence>
<protein>
    <submittedName>
        <fullName evidence="1">Uncharacterized protein</fullName>
    </submittedName>
</protein>
<gene>
    <name evidence="1" type="ORF">METZ01_LOCUS508139</name>
</gene>